<dbReference type="Gene3D" id="1.10.150.50">
    <property type="entry name" value="Transcription Factor, Ets-1"/>
    <property type="match status" value="1"/>
</dbReference>
<keyword evidence="4" id="KW-1185">Reference proteome</keyword>
<dbReference type="AlphaFoldDB" id="A0AAW2B6X0"/>
<dbReference type="InterPro" id="IPR013761">
    <property type="entry name" value="SAM/pointed_sf"/>
</dbReference>
<feature type="domain" description="SAM" evidence="2">
    <location>
        <begin position="30"/>
        <end position="76"/>
    </location>
</feature>
<accession>A0AAW2B6X0</accession>
<dbReference type="SMART" id="SM00454">
    <property type="entry name" value="SAM"/>
    <property type="match status" value="1"/>
</dbReference>
<dbReference type="PANTHER" id="PTHR16155">
    <property type="entry name" value="DED DOMAIN-CONTAINING PROTEIN"/>
    <property type="match status" value="1"/>
</dbReference>
<dbReference type="EMBL" id="JAWDJR010000001">
    <property type="protein sequence ID" value="KAK9981203.1"/>
    <property type="molecule type" value="Genomic_DNA"/>
</dbReference>
<dbReference type="PROSITE" id="PS50105">
    <property type="entry name" value="SAM_DOMAIN"/>
    <property type="match status" value="1"/>
</dbReference>
<proteinExistence type="predicted"/>
<dbReference type="GO" id="GO:0005737">
    <property type="term" value="C:cytoplasm"/>
    <property type="evidence" value="ECO:0007669"/>
    <property type="project" value="TreeGrafter"/>
</dbReference>
<dbReference type="PANTHER" id="PTHR16155:SF18">
    <property type="entry name" value="STERILE ALPHA MOTIF DOMAIN-CONTAINING PROTEIN 9-LIKE"/>
    <property type="match status" value="1"/>
</dbReference>
<dbReference type="Proteomes" id="UP001479290">
    <property type="component" value="Unassembled WGS sequence"/>
</dbReference>
<reference evidence="3 4" key="1">
    <citation type="submission" date="2024-05" db="EMBL/GenBank/DDBJ databases">
        <title>A high-quality chromosomal-level genome assembly of Topmouth culter (Culter alburnus).</title>
        <authorList>
            <person name="Zhao H."/>
        </authorList>
    </citation>
    <scope>NUCLEOTIDE SEQUENCE [LARGE SCALE GENOMIC DNA]</scope>
    <source>
        <strain evidence="3">CATC2023</strain>
        <tissue evidence="3">Muscle</tissue>
    </source>
</reference>
<dbReference type="Pfam" id="PF00536">
    <property type="entry name" value="SAM_1"/>
    <property type="match status" value="1"/>
</dbReference>
<evidence type="ECO:0000313" key="4">
    <source>
        <dbReference type="Proteomes" id="UP001479290"/>
    </source>
</evidence>
<gene>
    <name evidence="3" type="ORF">ABG768_000760</name>
</gene>
<organism evidence="3 4">
    <name type="scientific">Culter alburnus</name>
    <name type="common">Topmouth culter</name>
    <dbReference type="NCBI Taxonomy" id="194366"/>
    <lineage>
        <taxon>Eukaryota</taxon>
        <taxon>Metazoa</taxon>
        <taxon>Chordata</taxon>
        <taxon>Craniata</taxon>
        <taxon>Vertebrata</taxon>
        <taxon>Euteleostomi</taxon>
        <taxon>Actinopterygii</taxon>
        <taxon>Neopterygii</taxon>
        <taxon>Teleostei</taxon>
        <taxon>Ostariophysi</taxon>
        <taxon>Cypriniformes</taxon>
        <taxon>Xenocyprididae</taxon>
        <taxon>Xenocypridinae</taxon>
        <taxon>Culter</taxon>
    </lineage>
</organism>
<evidence type="ECO:0000259" key="2">
    <source>
        <dbReference type="PROSITE" id="PS50105"/>
    </source>
</evidence>
<name>A0AAW2B6X0_CULAL</name>
<feature type="region of interest" description="Disordered" evidence="1">
    <location>
        <begin position="95"/>
        <end position="140"/>
    </location>
</feature>
<protein>
    <recommendedName>
        <fullName evidence="2">SAM domain-containing protein</fullName>
    </recommendedName>
</protein>
<dbReference type="InterPro" id="IPR001660">
    <property type="entry name" value="SAM"/>
</dbReference>
<feature type="region of interest" description="Disordered" evidence="1">
    <location>
        <begin position="1"/>
        <end position="29"/>
    </location>
</feature>
<comment type="caution">
    <text evidence="3">The sequence shown here is derived from an EMBL/GenBank/DDBJ whole genome shotgun (WGS) entry which is preliminary data.</text>
</comment>
<sequence length="469" mass="52782">MEQREPSDSEKHAECSPHNRPPDTSKMEDWTKEVVREWLIELKVPEKYAKMLEDQDVSGAALILFDKQDFLDVGLTHGPAVQIVKTVALYRTSSAAAESPTNGPAELETPLSTEEKGSGSSVQRWPEDSGGESSYDASPLQAKNDLLLEERDEGMCTKGDGASGAQSLALPLTHCTNNVGNETKEHLSNSVDNSKSSVFCLCKPRPFDKSSTTFVYRQNDILPPETGPSNLIDPLHEYKLLANTEKVSEKDVFKKFRDETCWFAAACMNSRTNGTIHFGVGDEPLYKHGQIIGLEVPSQSKYINEFDKGLKEHFKENTNIAMACIRPPKFVKVKCPDNKDRWVIEIDVVPKYKLTGKKLFYTTLDKKKRKSKCLFIRSGANTMNYLPEKNSKIFKENVRKLKLVLEVWVASRQVAEEHSPVPHFICTYGDHEDHETVLASGRYAPSMHTFSKSALKRALRQASRQSKRH</sequence>
<evidence type="ECO:0000313" key="3">
    <source>
        <dbReference type="EMBL" id="KAK9981203.1"/>
    </source>
</evidence>
<evidence type="ECO:0000256" key="1">
    <source>
        <dbReference type="SAM" id="MobiDB-lite"/>
    </source>
</evidence>
<dbReference type="SUPFAM" id="SSF47769">
    <property type="entry name" value="SAM/Pointed domain"/>
    <property type="match status" value="1"/>
</dbReference>